<dbReference type="AlphaFoldDB" id="A0A1B1MIP2"/>
<sequence>MSATRAANLEASGEALAQFVKRVDAVLRDLEASGGNPTKVSAQTIKPTSLSTGGSNGVFPEAHNLFLQYERVHQELTSLSKTLHLQIEATTIAVQGAHRGFDNLEEEQRRRFAEIQAEVREIQDAKDGKQRTGGGTEGSWK</sequence>
<feature type="region of interest" description="Disordered" evidence="1">
    <location>
        <begin position="35"/>
        <end position="56"/>
    </location>
</feature>
<keyword evidence="3" id="KW-1185">Reference proteome</keyword>
<dbReference type="KEGG" id="sls:SLINC_6139"/>
<dbReference type="EMBL" id="CP016438">
    <property type="protein sequence ID" value="ANS68363.1"/>
    <property type="molecule type" value="Genomic_DNA"/>
</dbReference>
<dbReference type="STRING" id="1915.SLINC_6139"/>
<dbReference type="Proteomes" id="UP000092598">
    <property type="component" value="Chromosome"/>
</dbReference>
<feature type="compositionally biased region" description="Basic and acidic residues" evidence="1">
    <location>
        <begin position="119"/>
        <end position="130"/>
    </location>
</feature>
<evidence type="ECO:0000256" key="1">
    <source>
        <dbReference type="SAM" id="MobiDB-lite"/>
    </source>
</evidence>
<name>A0A1B1MIP2_STRLN</name>
<evidence type="ECO:0000313" key="2">
    <source>
        <dbReference type="EMBL" id="ANS68363.1"/>
    </source>
</evidence>
<feature type="compositionally biased region" description="Polar residues" evidence="1">
    <location>
        <begin position="35"/>
        <end position="53"/>
    </location>
</feature>
<proteinExistence type="predicted"/>
<organism evidence="2 3">
    <name type="scientific">Streptomyces lincolnensis</name>
    <dbReference type="NCBI Taxonomy" id="1915"/>
    <lineage>
        <taxon>Bacteria</taxon>
        <taxon>Bacillati</taxon>
        <taxon>Actinomycetota</taxon>
        <taxon>Actinomycetes</taxon>
        <taxon>Kitasatosporales</taxon>
        <taxon>Streptomycetaceae</taxon>
        <taxon>Streptomyces</taxon>
    </lineage>
</organism>
<evidence type="ECO:0000313" key="3">
    <source>
        <dbReference type="Proteomes" id="UP000092598"/>
    </source>
</evidence>
<gene>
    <name evidence="2" type="ORF">SLINC_6139</name>
</gene>
<accession>A0A1B1MIP2</accession>
<feature type="compositionally biased region" description="Gly residues" evidence="1">
    <location>
        <begin position="131"/>
        <end position="141"/>
    </location>
</feature>
<dbReference type="PATRIC" id="fig|1915.4.peg.6795"/>
<feature type="region of interest" description="Disordered" evidence="1">
    <location>
        <begin position="119"/>
        <end position="141"/>
    </location>
</feature>
<protein>
    <submittedName>
        <fullName evidence="2">Uncharacterized protein</fullName>
    </submittedName>
</protein>
<reference evidence="2 3" key="1">
    <citation type="submission" date="2016-07" db="EMBL/GenBank/DDBJ databases">
        <title>Enhancement of antibiotic productionsby engineered nitrateutilization in actinobacteria.</title>
        <authorList>
            <person name="Meng S.C."/>
        </authorList>
    </citation>
    <scope>NUCLEOTIDE SEQUENCE [LARGE SCALE GENOMIC DNA]</scope>
    <source>
        <strain evidence="2 3">NRRL 2936</strain>
    </source>
</reference>